<dbReference type="OrthoDB" id="2942533at2759"/>
<keyword evidence="2" id="KW-0963">Cytoplasm</keyword>
<dbReference type="SUPFAM" id="SSF48452">
    <property type="entry name" value="TPR-like"/>
    <property type="match status" value="3"/>
</dbReference>
<dbReference type="GO" id="GO:0005829">
    <property type="term" value="C:cytosol"/>
    <property type="evidence" value="ECO:0007669"/>
    <property type="project" value="TreeGrafter"/>
</dbReference>
<dbReference type="PANTHER" id="PTHR45984">
    <property type="entry name" value="RNA (RNA) POLYMERASE II ASSOCIATED PROTEIN HOMOLOG"/>
    <property type="match status" value="1"/>
</dbReference>
<comment type="subcellular location">
    <subcellularLocation>
        <location evidence="1">Cytoplasm</location>
    </subcellularLocation>
</comment>
<dbReference type="InterPro" id="IPR025986">
    <property type="entry name" value="RPAP3-like_C"/>
</dbReference>
<evidence type="ECO:0000256" key="3">
    <source>
        <dbReference type="ARBA" id="ARBA00022737"/>
    </source>
</evidence>
<gene>
    <name evidence="8" type="ORF">C0Q70_10017</name>
</gene>
<feature type="region of interest" description="Disordered" evidence="6">
    <location>
        <begin position="155"/>
        <end position="235"/>
    </location>
</feature>
<feature type="repeat" description="TPR" evidence="5">
    <location>
        <begin position="291"/>
        <end position="324"/>
    </location>
</feature>
<dbReference type="SMART" id="SM00028">
    <property type="entry name" value="TPR"/>
    <property type="match status" value="8"/>
</dbReference>
<keyword evidence="3" id="KW-0677">Repeat</keyword>
<evidence type="ECO:0000256" key="2">
    <source>
        <dbReference type="ARBA" id="ARBA00022490"/>
    </source>
</evidence>
<feature type="compositionally biased region" description="Basic and acidic residues" evidence="6">
    <location>
        <begin position="156"/>
        <end position="174"/>
    </location>
</feature>
<evidence type="ECO:0000256" key="1">
    <source>
        <dbReference type="ARBA" id="ARBA00004496"/>
    </source>
</evidence>
<feature type="compositionally biased region" description="Basic and acidic residues" evidence="6">
    <location>
        <begin position="197"/>
        <end position="228"/>
    </location>
</feature>
<feature type="region of interest" description="Disordered" evidence="6">
    <location>
        <begin position="941"/>
        <end position="1053"/>
    </location>
</feature>
<evidence type="ECO:0000313" key="8">
    <source>
        <dbReference type="EMBL" id="PVD30742.1"/>
    </source>
</evidence>
<evidence type="ECO:0000256" key="5">
    <source>
        <dbReference type="PROSITE-ProRule" id="PRU00339"/>
    </source>
</evidence>
<dbReference type="Proteomes" id="UP000245119">
    <property type="component" value="Linkage Group LG5"/>
</dbReference>
<evidence type="ECO:0000256" key="4">
    <source>
        <dbReference type="ARBA" id="ARBA00022803"/>
    </source>
</evidence>
<dbReference type="STRING" id="400727.A0A2T7PBG1"/>
<name>A0A2T7PBG1_POMCA</name>
<organism evidence="8 9">
    <name type="scientific">Pomacea canaliculata</name>
    <name type="common">Golden apple snail</name>
    <dbReference type="NCBI Taxonomy" id="400727"/>
    <lineage>
        <taxon>Eukaryota</taxon>
        <taxon>Metazoa</taxon>
        <taxon>Spiralia</taxon>
        <taxon>Lophotrochozoa</taxon>
        <taxon>Mollusca</taxon>
        <taxon>Gastropoda</taxon>
        <taxon>Caenogastropoda</taxon>
        <taxon>Architaenioglossa</taxon>
        <taxon>Ampullarioidea</taxon>
        <taxon>Ampullariidae</taxon>
        <taxon>Pomacea</taxon>
    </lineage>
</organism>
<dbReference type="AlphaFoldDB" id="A0A2T7PBG1"/>
<keyword evidence="4 5" id="KW-0802">TPR repeat</keyword>
<dbReference type="InterPro" id="IPR051982">
    <property type="entry name" value="CiliaryAsmbly_MitoImport"/>
</dbReference>
<feature type="region of interest" description="Disordered" evidence="6">
    <location>
        <begin position="376"/>
        <end position="402"/>
    </location>
</feature>
<dbReference type="GO" id="GO:0006626">
    <property type="term" value="P:protein targeting to mitochondrion"/>
    <property type="evidence" value="ECO:0007669"/>
    <property type="project" value="TreeGrafter"/>
</dbReference>
<feature type="repeat" description="TPR" evidence="5">
    <location>
        <begin position="820"/>
        <end position="853"/>
    </location>
</feature>
<feature type="compositionally biased region" description="Acidic residues" evidence="6">
    <location>
        <begin position="966"/>
        <end position="975"/>
    </location>
</feature>
<comment type="caution">
    <text evidence="8">The sequence shown here is derived from an EMBL/GenBank/DDBJ whole genome shotgun (WGS) entry which is preliminary data.</text>
</comment>
<keyword evidence="9" id="KW-1185">Reference proteome</keyword>
<reference evidence="8 9" key="1">
    <citation type="submission" date="2018-04" db="EMBL/GenBank/DDBJ databases">
        <title>The genome of golden apple snail Pomacea canaliculata provides insight into stress tolerance and invasive adaptation.</title>
        <authorList>
            <person name="Liu C."/>
            <person name="Liu B."/>
            <person name="Ren Y."/>
            <person name="Zhang Y."/>
            <person name="Wang H."/>
            <person name="Li S."/>
            <person name="Jiang F."/>
            <person name="Yin L."/>
            <person name="Zhang G."/>
            <person name="Qian W."/>
            <person name="Fan W."/>
        </authorList>
    </citation>
    <scope>NUCLEOTIDE SEQUENCE [LARGE SCALE GENOMIC DNA]</scope>
    <source>
        <strain evidence="8">SZHN2017</strain>
        <tissue evidence="8">Muscle</tissue>
    </source>
</reference>
<dbReference type="Pfam" id="PF13877">
    <property type="entry name" value="RPAP3_C"/>
    <property type="match status" value="1"/>
</dbReference>
<dbReference type="EMBL" id="PZQS01000005">
    <property type="protein sequence ID" value="PVD30742.1"/>
    <property type="molecule type" value="Genomic_DNA"/>
</dbReference>
<protein>
    <recommendedName>
        <fullName evidence="7">RNA-polymerase II-associated protein 3-like C-terminal domain-containing protein</fullName>
    </recommendedName>
</protein>
<feature type="compositionally biased region" description="Basic and acidic residues" evidence="6">
    <location>
        <begin position="1014"/>
        <end position="1025"/>
    </location>
</feature>
<dbReference type="GO" id="GO:0005739">
    <property type="term" value="C:mitochondrion"/>
    <property type="evidence" value="ECO:0007669"/>
    <property type="project" value="TreeGrafter"/>
</dbReference>
<sequence>MRPCWDLREKFRDPRFRREGFWDLETASDCRRRLQTLCVLDKGYTDRIFIVTMTQDLYLKSETTKRYEIPLTHLDYEYIRNCSDVKELEKIVKILRSGDEGCYPDLEKQAEDRLQDLDPKSRVLRRDAPVLTHRDLNKSELDTLEADLQNWQSSMETREKVLSSEQNNKGKETEEANANAAQPPVRTGAVISGSKKVKNDTDMKSKFDADGEVEKLEKEEASKKDDSASARSANLEPESIVDIVDTKGMTDEEKTVKAIREKEKGNEAFYSHDYEESILYYSRSISVIPLTATYNNRALAYLRQSRWDEAIKDCNHVLQEEPNNIKALLRRGTAMKGKKNWVKAEEDVRRVLEIESNNKTAQNLLEEIKKEMEKEAKTRKEKGRRMIIKEVDNSEDEDGKSGDIVVEQPSQGKCSHVNGVLHSEKDTQKTVKVSEEKHKSGTVPANSSSECGGQKEIWLEEEVEQMSEAVNCTRVDVSGEAGTDVLCEASVNVSVPDKGDVKDQPNKQNSVCAKTENSQALLSSGLSNVDSSQDQTDQQNNVSEFKEAKEVIIGEDAEKVNHKESSVGEIGEDSTNKEQDSVIDTERANDGLEKKDNCLVEECQKQPILIQKTLSKDIAAIKEKGNDLFRAGQFAEAINVYSTVITKLQEAPGQEVNISLMYSNRAACYLKTGDCQASITDATQSLNLVPHMTKPLLRRASAYEHLEKYRQAYIDYKHVLSLDNSAILAHQGASRCQHVLQKQDGSKWREKLPPLVRVDRWEVPKILDEEAAMSSVLPEPTEPLILHETNIQESQASFEETRVASTNKKTTKSLSFEEQFESHKAEGNKQVQKGQYEQAIECYRKCLDLFSNKAVIYTNRALCFLKIDKAQEAEEDCNAALKLEDNNSKAYYRRALARKMKGQYRECLQDLLKLLQLEPSNTAAKRETEIVKGLYKEEYEKLKRESSQTKRNITQAEKKRTRVQIEEVDDSDDEKETPANIESKPNSHPTLPHTEVSKGSPQLPVSAQPLASEMHSRSKTGDGTKKVGRGKSKASAVKQTGLGLPVTPTPRTTEGKITPYEFIQQWNSLKQTKDIKVYAQLLKQIAPEDLPKVISNNLDGNILQTVMQCAAQDARTGEVDHAYKVLSYLRQVPRFATVVLFLSNKDKEEVSQILDIVSGQGIYPQEDVASIKKDFGIKCL</sequence>
<dbReference type="Pfam" id="PF13181">
    <property type="entry name" value="TPR_8"/>
    <property type="match status" value="1"/>
</dbReference>
<dbReference type="InterPro" id="IPR011990">
    <property type="entry name" value="TPR-like_helical_dom_sf"/>
</dbReference>
<feature type="domain" description="RNA-polymerase II-associated protein 3-like C-terminal" evidence="7">
    <location>
        <begin position="1058"/>
        <end position="1147"/>
    </location>
</feature>
<dbReference type="Gene3D" id="1.25.40.10">
    <property type="entry name" value="Tetratricopeptide repeat domain"/>
    <property type="match status" value="3"/>
</dbReference>
<evidence type="ECO:0000256" key="6">
    <source>
        <dbReference type="SAM" id="MobiDB-lite"/>
    </source>
</evidence>
<evidence type="ECO:0000259" key="7">
    <source>
        <dbReference type="Pfam" id="PF13877"/>
    </source>
</evidence>
<dbReference type="InterPro" id="IPR019734">
    <property type="entry name" value="TPR_rpt"/>
</dbReference>
<dbReference type="GO" id="GO:0031072">
    <property type="term" value="F:heat shock protein binding"/>
    <property type="evidence" value="ECO:0007669"/>
    <property type="project" value="TreeGrafter"/>
</dbReference>
<proteinExistence type="predicted"/>
<evidence type="ECO:0000313" key="9">
    <source>
        <dbReference type="Proteomes" id="UP000245119"/>
    </source>
</evidence>
<feature type="compositionally biased region" description="Basic and acidic residues" evidence="6">
    <location>
        <begin position="427"/>
        <end position="439"/>
    </location>
</feature>
<dbReference type="PROSITE" id="PS50005">
    <property type="entry name" value="TPR"/>
    <property type="match status" value="3"/>
</dbReference>
<dbReference type="PANTHER" id="PTHR45984:SF1">
    <property type="entry name" value="SPAG1 AXONEMAL DYNEIN ASSEMBLY FACTOR"/>
    <property type="match status" value="1"/>
</dbReference>
<accession>A0A2T7PBG1</accession>
<dbReference type="Pfam" id="PF00515">
    <property type="entry name" value="TPR_1"/>
    <property type="match status" value="1"/>
</dbReference>
<feature type="region of interest" description="Disordered" evidence="6">
    <location>
        <begin position="427"/>
        <end position="452"/>
    </location>
</feature>
<feature type="repeat" description="TPR" evidence="5">
    <location>
        <begin position="888"/>
        <end position="921"/>
    </location>
</feature>